<keyword evidence="1" id="KW-0812">Transmembrane</keyword>
<sequence length="341" mass="39651">MSVFKKPKWKQNDKTEIAFQVTKTLKVLYYLIFDHAHRNLLQISTYESYNLKCPSHASWKIRANVKCKSILKYTCLFNNVEKKYVEGCRGPDWDRKGSKRIFSGYFTRGKCNQSRFQPFKFKTNASMSDCVYAKSICSEAGQIMHNNDSAKSDITCRCNHRKNFSFVTSPRNLWYCIPIEEDCSCYVKSCPVNFTLSSEYKCIQIDNMDNQKYKEKLQNETLDWTTEFQMDLNDTTSWKMLEYQTAATILCCLVMFIAGGFVFAVLMYSSQSIQSTNRDVGMQQTANFKQWTRETVQILKRYLQRLMRDSNGVDNIDEEIPSVYTFGGNCDISGTSVDKEQ</sequence>
<dbReference type="AlphaFoldDB" id="A0A8B6CXH5"/>
<accession>A0A8B6CXH5</accession>
<feature type="transmembrane region" description="Helical" evidence="1">
    <location>
        <begin position="246"/>
        <end position="268"/>
    </location>
</feature>
<dbReference type="Proteomes" id="UP000596742">
    <property type="component" value="Unassembled WGS sequence"/>
</dbReference>
<protein>
    <submittedName>
        <fullName evidence="2">Uncharacterized protein</fullName>
    </submittedName>
</protein>
<keyword evidence="1" id="KW-1133">Transmembrane helix</keyword>
<organism evidence="2 3">
    <name type="scientific">Mytilus galloprovincialis</name>
    <name type="common">Mediterranean mussel</name>
    <dbReference type="NCBI Taxonomy" id="29158"/>
    <lineage>
        <taxon>Eukaryota</taxon>
        <taxon>Metazoa</taxon>
        <taxon>Spiralia</taxon>
        <taxon>Lophotrochozoa</taxon>
        <taxon>Mollusca</taxon>
        <taxon>Bivalvia</taxon>
        <taxon>Autobranchia</taxon>
        <taxon>Pteriomorphia</taxon>
        <taxon>Mytilida</taxon>
        <taxon>Mytiloidea</taxon>
        <taxon>Mytilidae</taxon>
        <taxon>Mytilinae</taxon>
        <taxon>Mytilus</taxon>
    </lineage>
</organism>
<evidence type="ECO:0000256" key="1">
    <source>
        <dbReference type="SAM" id="Phobius"/>
    </source>
</evidence>
<keyword evidence="1" id="KW-0472">Membrane</keyword>
<proteinExistence type="predicted"/>
<name>A0A8B6CXH5_MYTGA</name>
<gene>
    <name evidence="2" type="ORF">MGAL_10B078372</name>
</gene>
<feature type="non-terminal residue" evidence="2">
    <location>
        <position position="1"/>
    </location>
</feature>
<reference evidence="2" key="1">
    <citation type="submission" date="2018-11" db="EMBL/GenBank/DDBJ databases">
        <authorList>
            <person name="Alioto T."/>
            <person name="Alioto T."/>
        </authorList>
    </citation>
    <scope>NUCLEOTIDE SEQUENCE</scope>
</reference>
<comment type="caution">
    <text evidence="2">The sequence shown here is derived from an EMBL/GenBank/DDBJ whole genome shotgun (WGS) entry which is preliminary data.</text>
</comment>
<dbReference type="EMBL" id="UYJE01002583">
    <property type="protein sequence ID" value="VDI12114.1"/>
    <property type="molecule type" value="Genomic_DNA"/>
</dbReference>
<keyword evidence="3" id="KW-1185">Reference proteome</keyword>
<evidence type="ECO:0000313" key="3">
    <source>
        <dbReference type="Proteomes" id="UP000596742"/>
    </source>
</evidence>
<evidence type="ECO:0000313" key="2">
    <source>
        <dbReference type="EMBL" id="VDI12114.1"/>
    </source>
</evidence>